<evidence type="ECO:0000256" key="6">
    <source>
        <dbReference type="ARBA" id="ARBA00022833"/>
    </source>
</evidence>
<feature type="coiled-coil region" evidence="12">
    <location>
        <begin position="1059"/>
        <end position="1121"/>
    </location>
</feature>
<feature type="region of interest" description="Disordered" evidence="13">
    <location>
        <begin position="751"/>
        <end position="775"/>
    </location>
</feature>
<dbReference type="InParanoid" id="A0A7R5KZB4"/>
<dbReference type="AlphaFoldDB" id="A0A7R5KZB4"/>
<feature type="region of interest" description="Disordered" evidence="13">
    <location>
        <begin position="801"/>
        <end position="844"/>
    </location>
</feature>
<dbReference type="InterPro" id="IPR013681">
    <property type="entry name" value="Myelin_TF"/>
</dbReference>
<dbReference type="InterPro" id="IPR002515">
    <property type="entry name" value="Znf_C2H2C"/>
</dbReference>
<evidence type="ECO:0000256" key="10">
    <source>
        <dbReference type="ARBA" id="ARBA00023242"/>
    </source>
</evidence>
<evidence type="ECO:0000256" key="12">
    <source>
        <dbReference type="SAM" id="Coils"/>
    </source>
</evidence>
<dbReference type="CTD" id="9705"/>
<evidence type="ECO:0000256" key="5">
    <source>
        <dbReference type="ARBA" id="ARBA00022771"/>
    </source>
</evidence>
<evidence type="ECO:0000256" key="3">
    <source>
        <dbReference type="ARBA" id="ARBA00022723"/>
    </source>
</evidence>
<feature type="compositionally biased region" description="Polar residues" evidence="13">
    <location>
        <begin position="236"/>
        <end position="247"/>
    </location>
</feature>
<feature type="compositionally biased region" description="Basic residues" evidence="13">
    <location>
        <begin position="178"/>
        <end position="189"/>
    </location>
</feature>
<dbReference type="Gene3D" id="4.10.320.30">
    <property type="match status" value="6"/>
</dbReference>
<dbReference type="GO" id="GO:0000978">
    <property type="term" value="F:RNA polymerase II cis-regulatory region sequence-specific DNA binding"/>
    <property type="evidence" value="ECO:0007669"/>
    <property type="project" value="TreeGrafter"/>
</dbReference>
<comment type="similarity">
    <text evidence="2">Belongs to the MYT1 family.</text>
</comment>
<name>A0A7R5KZB4_9PASS</name>
<feature type="compositionally biased region" description="Basic and acidic residues" evidence="13">
    <location>
        <begin position="222"/>
        <end position="231"/>
    </location>
</feature>
<dbReference type="FunFam" id="4.10.320.30:FF:000001">
    <property type="entry name" value="Myelin transcription factor 1-like, a"/>
    <property type="match status" value="6"/>
</dbReference>
<dbReference type="Pfam" id="PF01530">
    <property type="entry name" value="zf-C2HC"/>
    <property type="match status" value="6"/>
</dbReference>
<evidence type="ECO:0000313" key="15">
    <source>
        <dbReference type="Proteomes" id="UP000504627"/>
    </source>
</evidence>
<keyword evidence="3" id="KW-0479">Metal-binding</keyword>
<dbReference type="GeneID" id="113991643"/>
<proteinExistence type="inferred from homology"/>
<feature type="compositionally biased region" description="Low complexity" evidence="13">
    <location>
        <begin position="762"/>
        <end position="775"/>
    </location>
</feature>
<evidence type="ECO:0000313" key="16">
    <source>
        <dbReference type="RefSeq" id="XP_039246356.1"/>
    </source>
</evidence>
<feature type="compositionally biased region" description="Acidic residues" evidence="13">
    <location>
        <begin position="317"/>
        <end position="330"/>
    </location>
</feature>
<keyword evidence="4" id="KW-0677">Repeat</keyword>
<dbReference type="PROSITE" id="PS51802">
    <property type="entry name" value="ZF_CCHHC"/>
    <property type="match status" value="6"/>
</dbReference>
<evidence type="ECO:0000256" key="4">
    <source>
        <dbReference type="ARBA" id="ARBA00022737"/>
    </source>
</evidence>
<accession>A0A7R5KZB4</accession>
<evidence type="ECO:0000256" key="9">
    <source>
        <dbReference type="ARBA" id="ARBA00023163"/>
    </source>
</evidence>
<keyword evidence="15" id="KW-1185">Reference proteome</keyword>
<keyword evidence="7" id="KW-0805">Transcription regulation</keyword>
<dbReference type="SUPFAM" id="SSF103637">
    <property type="entry name" value="CCHHC domain"/>
    <property type="match status" value="6"/>
</dbReference>
<keyword evidence="8" id="KW-0238">DNA-binding</keyword>
<dbReference type="GO" id="GO:0000981">
    <property type="term" value="F:DNA-binding transcription factor activity, RNA polymerase II-specific"/>
    <property type="evidence" value="ECO:0007669"/>
    <property type="project" value="TreeGrafter"/>
</dbReference>
<dbReference type="Proteomes" id="UP000504627">
    <property type="component" value="Unplaced"/>
</dbReference>
<feature type="compositionally biased region" description="Basic and acidic residues" evidence="13">
    <location>
        <begin position="811"/>
        <end position="820"/>
    </location>
</feature>
<evidence type="ECO:0000256" key="8">
    <source>
        <dbReference type="ARBA" id="ARBA00023125"/>
    </source>
</evidence>
<keyword evidence="12" id="KW-0175">Coiled coil</keyword>
<dbReference type="RefSeq" id="XP_039246356.1">
    <property type="nucleotide sequence ID" value="XM_039390422.1"/>
</dbReference>
<dbReference type="GO" id="GO:0008270">
    <property type="term" value="F:zinc ion binding"/>
    <property type="evidence" value="ECO:0007669"/>
    <property type="project" value="UniProtKB-KW"/>
</dbReference>
<sequence>MFRTDSLLIQILKRHFLRRPLKFFFKLSGRGRKPMAATAETWNPQSKIQNKISRSDPVVHPSPRSSSVRVGAVARPGDSNLVDTHPQSLGEENEFEGFLLNQSRHLGLSDEFGPLESAHIFTWKHTKMDADGENKKLRTRSKGTKVQVDSIAQELSAYKCSMAKKRKAEDQISGVPVNKRKSLLMKPRHYSPSLDCKEENEDRTELQEEISVVKSSSTQEESTPKSSEETPHLGGQENSSQRQDNYSSYQDAMAKSLMNMGKLAKDAPSQTVAENLNDSGIQSLKTESDDTDECYLINSAEGKEKTVISNPKYCSSEENESNSEIMDNEWDSSSNFSEETSVKPHVTQKFFVECNQPSILEVPEIKKEEVEYGPCETLCDSETELKAPQESHPDPFEKRIQNPFPESEEDDNECLSETTDVSVELDKTKGNLSLLEQAIALQAEQGHVFHSTYKELDRFLLEHLAGERRQTKVIDIGGRQIFNNKHSPRPEKRETKCPIPGCDGTGHVTGLYPHHRSLSGCPHKVRVPLEILAMHENVLKCPTPGCTGRGHVNSNRNTHRSLSGCPIAAAEKLAMSQEKNHLESPKAGQCHDQTHRTNLAKQPEVSQYSYRTSQPVTSSRGTLAKEQEKFGKVPFDYASFDAQVFGKRTTAPVTQGRKTPQFLESKHFSNPVKFSNRLPSASAHTQSPCHANSYSYGQCSEDTHIAAAAAILNLSTRCREAAEILSNKPQSLSAKGAEIEVDENGTLDLSMKKNRSQDKVMPLTSSSTALPTPSSSPFKASSILVNAAFYQALCEQEGWDTPINYSKTHGRKEEEKEKDPVNSPENMEEKKYPGDVSIPSPKPKLHSRDLKKELITCPTPGCDGSGHVTGNYASHRSVSGCPLADKTLKSLMAANSQELKCPTPGCDGSGHVTGNYASHRSLSGCPRARKGGIKVTPTKEEKEDPELKCPVIGCDGQGHISGKYTSHRTASGCPLAAKRQKESPVNGSSLSWKLNKQELPHCPLPGCNGLGHVNNVFVTHRSLSGCPLNAQTIKKGKISEELMTIKLKASGGIESDEEIRHLDEEIKELNESNLKIEADMMKLQTQITSMESNLKTIEEENKLIEQNNESLLKELAGLSQALISSLADIQLPQMGPISEQNFEAYVNTLTDMYSNLERDYSPECKALLESIKQAVKGIHV</sequence>
<protein>
    <submittedName>
        <fullName evidence="16">Suppression of tumorigenicity 18 protein isoform X1</fullName>
    </submittedName>
</protein>
<comment type="subcellular location">
    <subcellularLocation>
        <location evidence="1">Nucleus</location>
    </subcellularLocation>
</comment>
<evidence type="ECO:0000256" key="1">
    <source>
        <dbReference type="ARBA" id="ARBA00004123"/>
    </source>
</evidence>
<dbReference type="Pfam" id="PF08474">
    <property type="entry name" value="MYT1"/>
    <property type="match status" value="1"/>
</dbReference>
<keyword evidence="10" id="KW-0539">Nucleus</keyword>
<feature type="region of interest" description="Disordered" evidence="13">
    <location>
        <begin position="165"/>
        <end position="247"/>
    </location>
</feature>
<reference evidence="16" key="1">
    <citation type="submission" date="2025-08" db="UniProtKB">
        <authorList>
            <consortium name="RefSeq"/>
        </authorList>
    </citation>
    <scope>IDENTIFICATION</scope>
    <source>
        <tissue evidence="16">Muscle</tissue>
    </source>
</reference>
<evidence type="ECO:0000256" key="7">
    <source>
        <dbReference type="ARBA" id="ARBA00023015"/>
    </source>
</evidence>
<keyword evidence="6" id="KW-0862">Zinc</keyword>
<feature type="region of interest" description="Disordered" evidence="13">
    <location>
        <begin position="313"/>
        <end position="337"/>
    </location>
</feature>
<evidence type="ECO:0000256" key="11">
    <source>
        <dbReference type="PROSITE-ProRule" id="PRU01143"/>
    </source>
</evidence>
<keyword evidence="5 11" id="KW-0863">Zinc-finger</keyword>
<dbReference type="PANTHER" id="PTHR10816">
    <property type="entry name" value="MYELIN TRANSCRIPTION FACTOR 1-RELATED"/>
    <property type="match status" value="1"/>
</dbReference>
<evidence type="ECO:0000256" key="2">
    <source>
        <dbReference type="ARBA" id="ARBA00010194"/>
    </source>
</evidence>
<dbReference type="GO" id="GO:0005634">
    <property type="term" value="C:nucleus"/>
    <property type="evidence" value="ECO:0007669"/>
    <property type="project" value="UniProtKB-SubCell"/>
</dbReference>
<dbReference type="InterPro" id="IPR036060">
    <property type="entry name" value="Znf_C2H2C_sf"/>
</dbReference>
<feature type="domain" description="Myelin transcription factor 1" evidence="14">
    <location>
        <begin position="610"/>
        <end position="848"/>
    </location>
</feature>
<evidence type="ECO:0000259" key="14">
    <source>
        <dbReference type="Pfam" id="PF08474"/>
    </source>
</evidence>
<gene>
    <name evidence="16" type="primary">ST18</name>
</gene>
<keyword evidence="9" id="KW-0804">Transcription</keyword>
<organism evidence="15 16">
    <name type="scientific">Pipra filicauda</name>
    <name type="common">Wire-tailed manakin</name>
    <dbReference type="NCBI Taxonomy" id="649802"/>
    <lineage>
        <taxon>Eukaryota</taxon>
        <taxon>Metazoa</taxon>
        <taxon>Chordata</taxon>
        <taxon>Craniata</taxon>
        <taxon>Vertebrata</taxon>
        <taxon>Euteleostomi</taxon>
        <taxon>Archelosauria</taxon>
        <taxon>Archosauria</taxon>
        <taxon>Dinosauria</taxon>
        <taxon>Saurischia</taxon>
        <taxon>Theropoda</taxon>
        <taxon>Coelurosauria</taxon>
        <taxon>Aves</taxon>
        <taxon>Neognathae</taxon>
        <taxon>Neoaves</taxon>
        <taxon>Telluraves</taxon>
        <taxon>Australaves</taxon>
        <taxon>Passeriformes</taxon>
        <taxon>Pipridae</taxon>
        <taxon>Pipra</taxon>
    </lineage>
</organism>
<evidence type="ECO:0000256" key="13">
    <source>
        <dbReference type="SAM" id="MobiDB-lite"/>
    </source>
</evidence>
<dbReference type="PANTHER" id="PTHR10816:SF9">
    <property type="entry name" value="SUPPRESSION OF TUMORIGENICITY 18 PROTEIN"/>
    <property type="match status" value="1"/>
</dbReference>